<dbReference type="Proteomes" id="UP000828048">
    <property type="component" value="Chromosome 4"/>
</dbReference>
<proteinExistence type="predicted"/>
<sequence length="1049" mass="112693">MASVASLVSLGSTSVSQSGYSEGFLSLVHGFSLSRNASSFRPIWVGKRWRYVGVCRYSVTTDYVDEQGTSVTLDRGSKDRNDVDLVLKAAPKPLLKPPPKIESPSNVNPRNSVDWDPSKLGGDSEDGKSKEEEGGRNKVIESLGEVLEKAEKLETSSTKRVSISVNKTPTNATADQRNGKPSSSVDGLKSTASKSVWRKGNPVASVPKFVGESPKVEKIQKHEPWVKEVNKVDSQLVGNLSPADKVESQPVANLRTADKVESQPVANLRPPQPPLRVQPTLQARPAVAPPPPPPPLVKKPTILKDVGAAPKTPAIDGSDLASKTKEHKTILVDKFASKKLMVDPSIAEAELAPPRPGKAATPGKFKDDFRKRGGRLSGGLRRRKGGDDDITDEEAAELDVPIPGVVKRGRGRKWSKASRRAARLRAAREAAPVKVEILEVGEEGMMAGELADNLAISEGEIFGYLFSRGIKMRGVQCIDRDVVKMICREYEVEVIDADPTRVEDMARKKEILDEEDLDSLEDRPPVLTIMGHVDHGKTTLLDYIRTSKVVASEAGGITQGIGAYVVPVPIDGKLQTCVFLDTPGHEAFGAMRARGARVTDIAIIVVAADDGIRPQTNEAIAHAKAAGVPIVVAINKIDKDGANPDRVMEELASIGLMPEDWGGDVPMVQVSALKGDNVDELLETVMLVAELQDLKANPHRSAKGTVIEAGLDKSKGPIATFIVQNGTLKKGDIIISGEAFGKVRALFDEKGNHVDQAGPSIPVQVIGLNNVPIAGDEFEVVSSLDAAREKAEARAEALKNDHIATQAGYGKVTLSSLASAVSRGRLSGLDVHQLNIVMKVDVQGSIEAITQALRVLPQDNVTLKFLLQSPGDISTSDVDLAVVTKAIILGFNVKAPGSVKTHADNKGVEIRLYKVIYDLIDDVRKAMEGLLEPVEEQVTIGSAEVRAVFTSGSGRAAGCMVREGKVVKDCSLRVLRNGKTVYVGVLNSLRRVKEMVKEVNAGLECGIATNNFDDWAVGDIIEAFKRVEKRRTLEEASATMAAAIEKTQI</sequence>
<evidence type="ECO:0000313" key="2">
    <source>
        <dbReference type="Proteomes" id="UP000828048"/>
    </source>
</evidence>
<reference evidence="1 2" key="1">
    <citation type="journal article" date="2021" name="Hortic Res">
        <title>High-quality reference genome and annotation aids understanding of berry development for evergreen blueberry (Vaccinium darrowii).</title>
        <authorList>
            <person name="Yu J."/>
            <person name="Hulse-Kemp A.M."/>
            <person name="Babiker E."/>
            <person name="Staton M."/>
        </authorList>
    </citation>
    <scope>NUCLEOTIDE SEQUENCE [LARGE SCALE GENOMIC DNA]</scope>
    <source>
        <strain evidence="2">cv. NJ 8807/NJ 8810</strain>
        <tissue evidence="1">Young leaf</tissue>
    </source>
</reference>
<accession>A0ACB7Z3R3</accession>
<keyword evidence="2" id="KW-1185">Reference proteome</keyword>
<evidence type="ECO:0000313" key="1">
    <source>
        <dbReference type="EMBL" id="KAH7860251.1"/>
    </source>
</evidence>
<dbReference type="EMBL" id="CM037154">
    <property type="protein sequence ID" value="KAH7860251.1"/>
    <property type="molecule type" value="Genomic_DNA"/>
</dbReference>
<name>A0ACB7Z3R3_9ERIC</name>
<protein>
    <submittedName>
        <fullName evidence="1">Uncharacterized protein</fullName>
    </submittedName>
</protein>
<comment type="caution">
    <text evidence="1">The sequence shown here is derived from an EMBL/GenBank/DDBJ whole genome shotgun (WGS) entry which is preliminary data.</text>
</comment>
<gene>
    <name evidence="1" type="ORF">Vadar_011179</name>
</gene>
<organism evidence="1 2">
    <name type="scientific">Vaccinium darrowii</name>
    <dbReference type="NCBI Taxonomy" id="229202"/>
    <lineage>
        <taxon>Eukaryota</taxon>
        <taxon>Viridiplantae</taxon>
        <taxon>Streptophyta</taxon>
        <taxon>Embryophyta</taxon>
        <taxon>Tracheophyta</taxon>
        <taxon>Spermatophyta</taxon>
        <taxon>Magnoliopsida</taxon>
        <taxon>eudicotyledons</taxon>
        <taxon>Gunneridae</taxon>
        <taxon>Pentapetalae</taxon>
        <taxon>asterids</taxon>
        <taxon>Ericales</taxon>
        <taxon>Ericaceae</taxon>
        <taxon>Vaccinioideae</taxon>
        <taxon>Vaccinieae</taxon>
        <taxon>Vaccinium</taxon>
    </lineage>
</organism>